<evidence type="ECO:0000256" key="1">
    <source>
        <dbReference type="SAM" id="MobiDB-lite"/>
    </source>
</evidence>
<sequence length="395" mass="44474">MAPMNMNRYLVIISTTQITLEISSSNDNNQKRYSSDGGIPTETPSTDPIESHIFLLEYKHAQMSQAATTYTVTNNDQDDLIEAKLFDYTAFPSNFQTPIKVQNNLASEKVTLDKELKYGFNDKNFVNMTTYYWVPKGTTFFLFDSDTIAVLAVTNGHKLEVGGRIGINVIEFADHGFLNFTIISAESNAEQRIFPCSFFAYNYSSDGCDKNVIISGTNNYWVETGKYYRYCTLLIMKNGSIEITPENVRFNSLRDNGLLYNNDYEEKITAYQELSVYYTPIAKEEGGMNFKIDAKLVDYPLIIDSESQRHYYKISESSSERMDRGEPIGKVGGKGFPPYLIAIIVVIVVIVIISIVFAIMCIFCHASLCCCSKSSSKSQNEENASDFKSAQDDAP</sequence>
<feature type="region of interest" description="Disordered" evidence="1">
    <location>
        <begin position="26"/>
        <end position="45"/>
    </location>
</feature>
<keyword evidence="2" id="KW-0472">Membrane</keyword>
<dbReference type="VEuPathDB" id="TrichDB:TVAG_127280"/>
<organism evidence="3 4">
    <name type="scientific">Trichomonas vaginalis (strain ATCC PRA-98 / G3)</name>
    <dbReference type="NCBI Taxonomy" id="412133"/>
    <lineage>
        <taxon>Eukaryota</taxon>
        <taxon>Metamonada</taxon>
        <taxon>Parabasalia</taxon>
        <taxon>Trichomonadida</taxon>
        <taxon>Trichomonadidae</taxon>
        <taxon>Trichomonas</taxon>
    </lineage>
</organism>
<accession>A2E7Z5</accession>
<dbReference type="VEuPathDB" id="TrichDB:TVAGG3_0213460"/>
<proteinExistence type="predicted"/>
<name>A2E7Z5_TRIV3</name>
<evidence type="ECO:0000313" key="3">
    <source>
        <dbReference type="EMBL" id="EAY11221.1"/>
    </source>
</evidence>
<dbReference type="KEGG" id="tva:4769173"/>
<dbReference type="EMBL" id="DS113323">
    <property type="protein sequence ID" value="EAY11221.1"/>
    <property type="molecule type" value="Genomic_DNA"/>
</dbReference>
<dbReference type="InParanoid" id="A2E7Z5"/>
<evidence type="ECO:0000313" key="4">
    <source>
        <dbReference type="Proteomes" id="UP000001542"/>
    </source>
</evidence>
<dbReference type="RefSeq" id="XP_001323444.1">
    <property type="nucleotide sequence ID" value="XM_001323409.1"/>
</dbReference>
<gene>
    <name evidence="3" type="ORF">TVAG_127280</name>
</gene>
<keyword evidence="2" id="KW-1133">Transmembrane helix</keyword>
<protein>
    <submittedName>
        <fullName evidence="3">Uncharacterized protein</fullName>
    </submittedName>
</protein>
<reference evidence="3" key="1">
    <citation type="submission" date="2006-10" db="EMBL/GenBank/DDBJ databases">
        <authorList>
            <person name="Amadeo P."/>
            <person name="Zhao Q."/>
            <person name="Wortman J."/>
            <person name="Fraser-Liggett C."/>
            <person name="Carlton J."/>
        </authorList>
    </citation>
    <scope>NUCLEOTIDE SEQUENCE</scope>
    <source>
        <strain evidence="3">G3</strain>
    </source>
</reference>
<keyword evidence="4" id="KW-1185">Reference proteome</keyword>
<dbReference type="AlphaFoldDB" id="A2E7Z5"/>
<keyword evidence="2" id="KW-0812">Transmembrane</keyword>
<feature type="region of interest" description="Disordered" evidence="1">
    <location>
        <begin position="375"/>
        <end position="395"/>
    </location>
</feature>
<evidence type="ECO:0000256" key="2">
    <source>
        <dbReference type="SAM" id="Phobius"/>
    </source>
</evidence>
<reference evidence="3" key="2">
    <citation type="journal article" date="2007" name="Science">
        <title>Draft genome sequence of the sexually transmitted pathogen Trichomonas vaginalis.</title>
        <authorList>
            <person name="Carlton J.M."/>
            <person name="Hirt R.P."/>
            <person name="Silva J.C."/>
            <person name="Delcher A.L."/>
            <person name="Schatz M."/>
            <person name="Zhao Q."/>
            <person name="Wortman J.R."/>
            <person name="Bidwell S.L."/>
            <person name="Alsmark U.C.M."/>
            <person name="Besteiro S."/>
            <person name="Sicheritz-Ponten T."/>
            <person name="Noel C.J."/>
            <person name="Dacks J.B."/>
            <person name="Foster P.G."/>
            <person name="Simillion C."/>
            <person name="Van de Peer Y."/>
            <person name="Miranda-Saavedra D."/>
            <person name="Barton G.J."/>
            <person name="Westrop G.D."/>
            <person name="Mueller S."/>
            <person name="Dessi D."/>
            <person name="Fiori P.L."/>
            <person name="Ren Q."/>
            <person name="Paulsen I."/>
            <person name="Zhang H."/>
            <person name="Bastida-Corcuera F.D."/>
            <person name="Simoes-Barbosa A."/>
            <person name="Brown M.T."/>
            <person name="Hayes R.D."/>
            <person name="Mukherjee M."/>
            <person name="Okumura C.Y."/>
            <person name="Schneider R."/>
            <person name="Smith A.J."/>
            <person name="Vanacova S."/>
            <person name="Villalvazo M."/>
            <person name="Haas B.J."/>
            <person name="Pertea M."/>
            <person name="Feldblyum T.V."/>
            <person name="Utterback T.R."/>
            <person name="Shu C.L."/>
            <person name="Osoegawa K."/>
            <person name="de Jong P.J."/>
            <person name="Hrdy I."/>
            <person name="Horvathova L."/>
            <person name="Zubacova Z."/>
            <person name="Dolezal P."/>
            <person name="Malik S.B."/>
            <person name="Logsdon J.M. Jr."/>
            <person name="Henze K."/>
            <person name="Gupta A."/>
            <person name="Wang C.C."/>
            <person name="Dunne R.L."/>
            <person name="Upcroft J.A."/>
            <person name="Upcroft P."/>
            <person name="White O."/>
            <person name="Salzberg S.L."/>
            <person name="Tang P."/>
            <person name="Chiu C.-H."/>
            <person name="Lee Y.-S."/>
            <person name="Embley T.M."/>
            <person name="Coombs G.H."/>
            <person name="Mottram J.C."/>
            <person name="Tachezy J."/>
            <person name="Fraser-Liggett C.M."/>
            <person name="Johnson P.J."/>
        </authorList>
    </citation>
    <scope>NUCLEOTIDE SEQUENCE [LARGE SCALE GENOMIC DNA]</scope>
    <source>
        <strain evidence="3">G3</strain>
    </source>
</reference>
<dbReference type="Proteomes" id="UP000001542">
    <property type="component" value="Unassembled WGS sequence"/>
</dbReference>
<feature type="transmembrane region" description="Helical" evidence="2">
    <location>
        <begin position="339"/>
        <end position="368"/>
    </location>
</feature>